<gene>
    <name evidence="12" type="ORF">J4573_27335</name>
</gene>
<dbReference type="PROSITE" id="PS00678">
    <property type="entry name" value="WD_REPEATS_1"/>
    <property type="match status" value="3"/>
</dbReference>
<feature type="repeat" description="WD" evidence="9">
    <location>
        <begin position="293"/>
        <end position="334"/>
    </location>
</feature>
<accession>A0A939PLN4</accession>
<dbReference type="InterPro" id="IPR008271">
    <property type="entry name" value="Ser/Thr_kinase_AS"/>
</dbReference>
<dbReference type="FunFam" id="1.10.510.10:FF:000021">
    <property type="entry name" value="Serine/threonine protein kinase"/>
    <property type="match status" value="1"/>
</dbReference>
<proteinExistence type="predicted"/>
<feature type="repeat" description="WD" evidence="9">
    <location>
        <begin position="335"/>
        <end position="378"/>
    </location>
</feature>
<comment type="caution">
    <text evidence="12">The sequence shown here is derived from an EMBL/GenBank/DDBJ whole genome shotgun (WGS) entry which is preliminary data.</text>
</comment>
<dbReference type="InterPro" id="IPR017441">
    <property type="entry name" value="Protein_kinase_ATP_BS"/>
</dbReference>
<dbReference type="SMART" id="SM00320">
    <property type="entry name" value="WD40"/>
    <property type="match status" value="7"/>
</dbReference>
<dbReference type="GO" id="GO:0004674">
    <property type="term" value="F:protein serine/threonine kinase activity"/>
    <property type="evidence" value="ECO:0007669"/>
    <property type="project" value="UniProtKB-KW"/>
</dbReference>
<dbReference type="PROSITE" id="PS50011">
    <property type="entry name" value="PROTEIN_KINASE_DOM"/>
    <property type="match status" value="1"/>
</dbReference>
<keyword evidence="13" id="KW-1185">Reference proteome</keyword>
<keyword evidence="3 9" id="KW-0853">WD repeat</keyword>
<keyword evidence="5" id="KW-0677">Repeat</keyword>
<dbReference type="PROSITE" id="PS50082">
    <property type="entry name" value="WD_REPEATS_2"/>
    <property type="match status" value="6"/>
</dbReference>
<evidence type="ECO:0000256" key="8">
    <source>
        <dbReference type="ARBA" id="ARBA00022840"/>
    </source>
</evidence>
<dbReference type="CDD" id="cd00200">
    <property type="entry name" value="WD40"/>
    <property type="match status" value="1"/>
</dbReference>
<evidence type="ECO:0000256" key="4">
    <source>
        <dbReference type="ARBA" id="ARBA00022679"/>
    </source>
</evidence>
<evidence type="ECO:0000313" key="13">
    <source>
        <dbReference type="Proteomes" id="UP000669179"/>
    </source>
</evidence>
<keyword evidence="4" id="KW-0808">Transferase</keyword>
<keyword evidence="6 10" id="KW-0547">Nucleotide-binding</keyword>
<dbReference type="PROSITE" id="PS50294">
    <property type="entry name" value="WD_REPEATS_REGION"/>
    <property type="match status" value="6"/>
</dbReference>
<dbReference type="Gene3D" id="2.130.10.10">
    <property type="entry name" value="YVTN repeat-like/Quinoprotein amine dehydrogenase"/>
    <property type="match status" value="3"/>
</dbReference>
<dbReference type="InterPro" id="IPR020472">
    <property type="entry name" value="WD40_PAC1"/>
</dbReference>
<organism evidence="12 13">
    <name type="scientific">Actinomadura barringtoniae</name>
    <dbReference type="NCBI Taxonomy" id="1427535"/>
    <lineage>
        <taxon>Bacteria</taxon>
        <taxon>Bacillati</taxon>
        <taxon>Actinomycetota</taxon>
        <taxon>Actinomycetes</taxon>
        <taxon>Streptosporangiales</taxon>
        <taxon>Thermomonosporaceae</taxon>
        <taxon>Actinomadura</taxon>
    </lineage>
</organism>
<evidence type="ECO:0000256" key="1">
    <source>
        <dbReference type="ARBA" id="ARBA00012513"/>
    </source>
</evidence>
<feature type="repeat" description="WD" evidence="9">
    <location>
        <begin position="508"/>
        <end position="541"/>
    </location>
</feature>
<dbReference type="CDD" id="cd14014">
    <property type="entry name" value="STKc_PknB_like"/>
    <property type="match status" value="1"/>
</dbReference>
<dbReference type="RefSeq" id="WP_208258719.1">
    <property type="nucleotide sequence ID" value="NZ_JAGEOJ010000011.1"/>
</dbReference>
<keyword evidence="7 12" id="KW-0418">Kinase</keyword>
<dbReference type="SUPFAM" id="SSF50978">
    <property type="entry name" value="WD40 repeat-like"/>
    <property type="match status" value="1"/>
</dbReference>
<dbReference type="Proteomes" id="UP000669179">
    <property type="component" value="Unassembled WGS sequence"/>
</dbReference>
<evidence type="ECO:0000256" key="2">
    <source>
        <dbReference type="ARBA" id="ARBA00022527"/>
    </source>
</evidence>
<dbReference type="SMART" id="SM00220">
    <property type="entry name" value="S_TKc"/>
    <property type="match status" value="1"/>
</dbReference>
<feature type="repeat" description="WD" evidence="9">
    <location>
        <begin position="421"/>
        <end position="464"/>
    </location>
</feature>
<evidence type="ECO:0000256" key="6">
    <source>
        <dbReference type="ARBA" id="ARBA00022741"/>
    </source>
</evidence>
<name>A0A939PLN4_9ACTN</name>
<sequence>MEPGLRLAGRYRLVKRLGYGGTAEIWEGVDLRLRRSVAVKFLHERHLADPVAIARFRREAQVTARLQHPGVTVTFDIDDYRQRVFLVMELLRGRDLCQLLAEHPHGLPIDQVVTLATQISDTLAAAHAAGIVHRDIKPANLFLLDDGRVKVCDFGMACLADATSITESGACIGGTPLYMAPEQIRGDPTDSRTDLYALGCVLYALVTGVPPFDAGTNAAAIMYQHLQESPPPPQAVRSDCPDWLNGLIAALMAKDPGERPATAAAVAEQIRSSNTHRHDRYEPRHRAQSRSPFAVLTSGVTCVAFSRDGHTLASGGFDAQVRLWDVRNGQNVMTLTGHTKGISFLAFCPDGRTLVSAGAGDDRTIRLWNIDTGENTATLTGDATGITCVAISRDGRSLACGGLDARIRLWDVRTGRNTKTFSGHSKAVTCMAFNRDGRALASVGAGDDPTIRLWDTRTGDNTATLTGDTSGIRCMAISPDGRTIAASGGDDRAIRLCSLDRWRRIATAKGHTGEVLALEFSPDGRLLASGGRDTTVRLWQLCAEHPAEIFTGHTHNVYSIAFSPDGQTLASGGRDGALWLWRVGSAPLPPDARRC</sequence>
<dbReference type="InterPro" id="IPR001680">
    <property type="entry name" value="WD40_rpt"/>
</dbReference>
<dbReference type="Pfam" id="PF00069">
    <property type="entry name" value="Pkinase"/>
    <property type="match status" value="1"/>
</dbReference>
<dbReference type="PANTHER" id="PTHR22847:SF637">
    <property type="entry name" value="WD REPEAT DOMAIN 5B"/>
    <property type="match status" value="1"/>
</dbReference>
<dbReference type="Gene3D" id="1.10.510.10">
    <property type="entry name" value="Transferase(Phosphotransferase) domain 1"/>
    <property type="match status" value="1"/>
</dbReference>
<dbReference type="SUPFAM" id="SSF56112">
    <property type="entry name" value="Protein kinase-like (PK-like)"/>
    <property type="match status" value="1"/>
</dbReference>
<reference evidence="12" key="1">
    <citation type="submission" date="2021-03" db="EMBL/GenBank/DDBJ databases">
        <authorList>
            <person name="Kanchanasin P."/>
            <person name="Saeng-In P."/>
            <person name="Phongsopitanun W."/>
            <person name="Yuki M."/>
            <person name="Kudo T."/>
            <person name="Ohkuma M."/>
            <person name="Tanasupawat S."/>
        </authorList>
    </citation>
    <scope>NUCLEOTIDE SEQUENCE</scope>
    <source>
        <strain evidence="12">GKU 128</strain>
    </source>
</reference>
<feature type="repeat" description="WD" evidence="9">
    <location>
        <begin position="550"/>
        <end position="583"/>
    </location>
</feature>
<evidence type="ECO:0000256" key="3">
    <source>
        <dbReference type="ARBA" id="ARBA00022574"/>
    </source>
</evidence>
<evidence type="ECO:0000256" key="7">
    <source>
        <dbReference type="ARBA" id="ARBA00022777"/>
    </source>
</evidence>
<dbReference type="InterPro" id="IPR000719">
    <property type="entry name" value="Prot_kinase_dom"/>
</dbReference>
<dbReference type="InterPro" id="IPR019775">
    <property type="entry name" value="WD40_repeat_CS"/>
</dbReference>
<feature type="repeat" description="WD" evidence="9">
    <location>
        <begin position="379"/>
        <end position="420"/>
    </location>
</feature>
<dbReference type="PRINTS" id="PR00320">
    <property type="entry name" value="GPROTEINBRPT"/>
</dbReference>
<dbReference type="InterPro" id="IPR011009">
    <property type="entry name" value="Kinase-like_dom_sf"/>
</dbReference>
<dbReference type="Gene3D" id="3.30.200.20">
    <property type="entry name" value="Phosphorylase Kinase, domain 1"/>
    <property type="match status" value="1"/>
</dbReference>
<feature type="binding site" evidence="10">
    <location>
        <position position="40"/>
    </location>
    <ligand>
        <name>ATP</name>
        <dbReference type="ChEBI" id="CHEBI:30616"/>
    </ligand>
</feature>
<dbReference type="AlphaFoldDB" id="A0A939PLN4"/>
<evidence type="ECO:0000259" key="11">
    <source>
        <dbReference type="PROSITE" id="PS50011"/>
    </source>
</evidence>
<protein>
    <recommendedName>
        <fullName evidence="1">non-specific serine/threonine protein kinase</fullName>
        <ecNumber evidence="1">2.7.11.1</ecNumber>
    </recommendedName>
</protein>
<dbReference type="PANTHER" id="PTHR22847">
    <property type="entry name" value="WD40 REPEAT PROTEIN"/>
    <property type="match status" value="1"/>
</dbReference>
<keyword evidence="8 10" id="KW-0067">ATP-binding</keyword>
<dbReference type="GO" id="GO:0005524">
    <property type="term" value="F:ATP binding"/>
    <property type="evidence" value="ECO:0007669"/>
    <property type="project" value="UniProtKB-UniRule"/>
</dbReference>
<dbReference type="Pfam" id="PF00400">
    <property type="entry name" value="WD40"/>
    <property type="match status" value="7"/>
</dbReference>
<dbReference type="EMBL" id="JAGEOJ010000011">
    <property type="protein sequence ID" value="MBO2450841.1"/>
    <property type="molecule type" value="Genomic_DNA"/>
</dbReference>
<dbReference type="EC" id="2.7.11.1" evidence="1"/>
<dbReference type="PROSITE" id="PS00107">
    <property type="entry name" value="PROTEIN_KINASE_ATP"/>
    <property type="match status" value="1"/>
</dbReference>
<dbReference type="PROSITE" id="PS00108">
    <property type="entry name" value="PROTEIN_KINASE_ST"/>
    <property type="match status" value="1"/>
</dbReference>
<keyword evidence="2 12" id="KW-0723">Serine/threonine-protein kinase</keyword>
<evidence type="ECO:0000313" key="12">
    <source>
        <dbReference type="EMBL" id="MBO2450841.1"/>
    </source>
</evidence>
<dbReference type="InterPro" id="IPR015943">
    <property type="entry name" value="WD40/YVTN_repeat-like_dom_sf"/>
</dbReference>
<evidence type="ECO:0000256" key="9">
    <source>
        <dbReference type="PROSITE-ProRule" id="PRU00221"/>
    </source>
</evidence>
<evidence type="ECO:0000256" key="10">
    <source>
        <dbReference type="PROSITE-ProRule" id="PRU10141"/>
    </source>
</evidence>
<feature type="domain" description="Protein kinase" evidence="11">
    <location>
        <begin position="11"/>
        <end position="281"/>
    </location>
</feature>
<dbReference type="InterPro" id="IPR036322">
    <property type="entry name" value="WD40_repeat_dom_sf"/>
</dbReference>
<evidence type="ECO:0000256" key="5">
    <source>
        <dbReference type="ARBA" id="ARBA00022737"/>
    </source>
</evidence>